<evidence type="ECO:0000313" key="3">
    <source>
        <dbReference type="Proteomes" id="UP000777438"/>
    </source>
</evidence>
<feature type="region of interest" description="Disordered" evidence="1">
    <location>
        <begin position="1"/>
        <end position="28"/>
    </location>
</feature>
<comment type="caution">
    <text evidence="2">The sequence shown here is derived from an EMBL/GenBank/DDBJ whole genome shotgun (WGS) entry which is preliminary data.</text>
</comment>
<accession>A0A9P9ALQ9</accession>
<reference evidence="2 3" key="1">
    <citation type="journal article" date="2021" name="Nat. Commun.">
        <title>Genetic determinants of endophytism in the Arabidopsis root mycobiome.</title>
        <authorList>
            <person name="Mesny F."/>
            <person name="Miyauchi S."/>
            <person name="Thiergart T."/>
            <person name="Pickel B."/>
            <person name="Atanasova L."/>
            <person name="Karlsson M."/>
            <person name="Huettel B."/>
            <person name="Barry K.W."/>
            <person name="Haridas S."/>
            <person name="Chen C."/>
            <person name="Bauer D."/>
            <person name="Andreopoulos W."/>
            <person name="Pangilinan J."/>
            <person name="LaButti K."/>
            <person name="Riley R."/>
            <person name="Lipzen A."/>
            <person name="Clum A."/>
            <person name="Drula E."/>
            <person name="Henrissat B."/>
            <person name="Kohler A."/>
            <person name="Grigoriev I.V."/>
            <person name="Martin F.M."/>
            <person name="Hacquard S."/>
        </authorList>
    </citation>
    <scope>NUCLEOTIDE SEQUENCE [LARGE SCALE GENOMIC DNA]</scope>
    <source>
        <strain evidence="2 3">MPI-CAGE-CH-0241</strain>
    </source>
</reference>
<organism evidence="2 3">
    <name type="scientific">Thelonectria olida</name>
    <dbReference type="NCBI Taxonomy" id="1576542"/>
    <lineage>
        <taxon>Eukaryota</taxon>
        <taxon>Fungi</taxon>
        <taxon>Dikarya</taxon>
        <taxon>Ascomycota</taxon>
        <taxon>Pezizomycotina</taxon>
        <taxon>Sordariomycetes</taxon>
        <taxon>Hypocreomycetidae</taxon>
        <taxon>Hypocreales</taxon>
        <taxon>Nectriaceae</taxon>
        <taxon>Thelonectria</taxon>
    </lineage>
</organism>
<name>A0A9P9ALQ9_9HYPO</name>
<feature type="compositionally biased region" description="Polar residues" evidence="1">
    <location>
        <begin position="14"/>
        <end position="23"/>
    </location>
</feature>
<keyword evidence="3" id="KW-1185">Reference proteome</keyword>
<protein>
    <submittedName>
        <fullName evidence="2">Uncharacterized protein</fullName>
    </submittedName>
</protein>
<sequence>MTRDGETCDHGPTGESQSPNPNDQHGVYGSLTTVLAKCHSRDRAKRWKPEFSTNRRPKEDCSYVNYRRELIRKIGVSTENDDGEPDDLDIFLTDFEDEVSSLAPSCAVEEVREFCQNPSLEDLKSGAGPAGHRRAAWLDDRTRLSLRGGGGVRTYENPLTATGLHRLLERPRYDEPGQPDADRRLIYIADLDPGYILALAETASFHQIEALRSAIWKHLAFQTSIKARIPPKGFTIFQFELHLPYLALRRLELGRNRPGRVRRKPARGYTDLSFLEIPPLKAQDNAKWVIQEAQFSLAICGSDECRYVAYAFEDLDFDGEDLEERDFSYTEFHEDPIAGFGKLDANMPEEARPYFLHVFGLRIVHLLNEWERLVRVVELNIKRYV</sequence>
<dbReference type="AlphaFoldDB" id="A0A9P9ALQ9"/>
<gene>
    <name evidence="2" type="ORF">B0T10DRAFT_410986</name>
</gene>
<proteinExistence type="predicted"/>
<dbReference type="OrthoDB" id="10071171at2759"/>
<evidence type="ECO:0000313" key="2">
    <source>
        <dbReference type="EMBL" id="KAH6883534.1"/>
    </source>
</evidence>
<dbReference type="Proteomes" id="UP000777438">
    <property type="component" value="Unassembled WGS sequence"/>
</dbReference>
<dbReference type="EMBL" id="JAGPYM010000023">
    <property type="protein sequence ID" value="KAH6883534.1"/>
    <property type="molecule type" value="Genomic_DNA"/>
</dbReference>
<evidence type="ECO:0000256" key="1">
    <source>
        <dbReference type="SAM" id="MobiDB-lite"/>
    </source>
</evidence>